<accession>A0ABR7EY25</accession>
<dbReference type="EMBL" id="JACOOY010000022">
    <property type="protein sequence ID" value="MBC5666230.1"/>
    <property type="molecule type" value="Genomic_DNA"/>
</dbReference>
<dbReference type="Proteomes" id="UP000647235">
    <property type="component" value="Unassembled WGS sequence"/>
</dbReference>
<evidence type="ECO:0000313" key="1">
    <source>
        <dbReference type="EMBL" id="MBC5666230.1"/>
    </source>
</evidence>
<sequence>MKNYYSTIDNIVLTFSDIEEDSTGFETITFRFERPNDKGFDFAEGKLPENQIYKSYGFSEDEMMQMQQYLRNNSFIIWEIARERGEKQSA</sequence>
<evidence type="ECO:0008006" key="3">
    <source>
        <dbReference type="Google" id="ProtNLM"/>
    </source>
</evidence>
<protein>
    <recommendedName>
        <fullName evidence="3">Phage protein</fullName>
    </recommendedName>
</protein>
<organism evidence="1 2">
    <name type="scientific">Dorea hominis</name>
    <dbReference type="NCBI Taxonomy" id="2763040"/>
    <lineage>
        <taxon>Bacteria</taxon>
        <taxon>Bacillati</taxon>
        <taxon>Bacillota</taxon>
        <taxon>Clostridia</taxon>
        <taxon>Lachnospirales</taxon>
        <taxon>Lachnospiraceae</taxon>
        <taxon>Dorea</taxon>
    </lineage>
</organism>
<evidence type="ECO:0000313" key="2">
    <source>
        <dbReference type="Proteomes" id="UP000647235"/>
    </source>
</evidence>
<dbReference type="RefSeq" id="WP_186856200.1">
    <property type="nucleotide sequence ID" value="NZ_JACOOY010000022.1"/>
</dbReference>
<reference evidence="1 2" key="1">
    <citation type="submission" date="2020-08" db="EMBL/GenBank/DDBJ databases">
        <title>Genome public.</title>
        <authorList>
            <person name="Liu C."/>
            <person name="Sun Q."/>
        </authorList>
    </citation>
    <scope>NUCLEOTIDE SEQUENCE [LARGE SCALE GENOMIC DNA]</scope>
    <source>
        <strain evidence="1 2">NSJ-36</strain>
    </source>
</reference>
<proteinExistence type="predicted"/>
<keyword evidence="2" id="KW-1185">Reference proteome</keyword>
<comment type="caution">
    <text evidence="1">The sequence shown here is derived from an EMBL/GenBank/DDBJ whole genome shotgun (WGS) entry which is preliminary data.</text>
</comment>
<gene>
    <name evidence="1" type="ORF">H8S07_13415</name>
</gene>
<name>A0ABR7EY25_9FIRM</name>